<evidence type="ECO:0000313" key="1">
    <source>
        <dbReference type="EMBL" id="EPF29459.1"/>
    </source>
</evidence>
<name>A0AA87NS13_TREMD</name>
<gene>
    <name evidence="1" type="ORF">HMPREF9195_00745</name>
</gene>
<evidence type="ECO:0000313" key="2">
    <source>
        <dbReference type="Proteomes" id="UP000014634"/>
    </source>
</evidence>
<sequence length="39" mass="4109">MFPLGAKAAQPIAQIAKCSAKRIIGQKGIDENVTLPSKN</sequence>
<protein>
    <submittedName>
        <fullName evidence="1">Uncharacterized protein</fullName>
    </submittedName>
</protein>
<accession>A0AA87NS13</accession>
<dbReference type="Proteomes" id="UP000014634">
    <property type="component" value="Unassembled WGS sequence"/>
</dbReference>
<proteinExistence type="predicted"/>
<dbReference type="EMBL" id="ATFE01000004">
    <property type="protein sequence ID" value="EPF29459.1"/>
    <property type="molecule type" value="Genomic_DNA"/>
</dbReference>
<comment type="caution">
    <text evidence="1">The sequence shown here is derived from an EMBL/GenBank/DDBJ whole genome shotgun (WGS) entry which is preliminary data.</text>
</comment>
<reference evidence="1 2" key="1">
    <citation type="submission" date="2013-04" db="EMBL/GenBank/DDBJ databases">
        <title>The Genome Sequence of Treponema medium ATCC 700293.</title>
        <authorList>
            <consortium name="The Broad Institute Genomics Platform"/>
            <person name="Earl A."/>
            <person name="Ward D."/>
            <person name="Feldgarden M."/>
            <person name="Gevers D."/>
            <person name="Leonetti C."/>
            <person name="Blanton J.M."/>
            <person name="Dewhirst F.E."/>
            <person name="Izard J."/>
            <person name="Walker B."/>
            <person name="Young S."/>
            <person name="Zeng Q."/>
            <person name="Gargeya S."/>
            <person name="Fitzgerald M."/>
            <person name="Haas B."/>
            <person name="Abouelleil A."/>
            <person name="Allen A.W."/>
            <person name="Alvarado L."/>
            <person name="Arachchi H.M."/>
            <person name="Berlin A.M."/>
            <person name="Chapman S.B."/>
            <person name="Gainer-Dewar J."/>
            <person name="Goldberg J."/>
            <person name="Griggs A."/>
            <person name="Gujja S."/>
            <person name="Hansen M."/>
            <person name="Howarth C."/>
            <person name="Imamovic A."/>
            <person name="Ireland A."/>
            <person name="Larimer J."/>
            <person name="McCowan C."/>
            <person name="Murphy C."/>
            <person name="Pearson M."/>
            <person name="Poon T.W."/>
            <person name="Priest M."/>
            <person name="Roberts A."/>
            <person name="Saif S."/>
            <person name="Shea T."/>
            <person name="Sisk P."/>
            <person name="Sykes S."/>
            <person name="Wortman J."/>
            <person name="Nusbaum C."/>
            <person name="Birren B."/>
        </authorList>
    </citation>
    <scope>NUCLEOTIDE SEQUENCE [LARGE SCALE GENOMIC DNA]</scope>
    <source>
        <strain evidence="1 2">ATCC 700293</strain>
    </source>
</reference>
<dbReference type="AlphaFoldDB" id="A0AA87NS13"/>
<organism evidence="1 2">
    <name type="scientific">Treponema medium ATCC 700293</name>
    <dbReference type="NCBI Taxonomy" id="1125700"/>
    <lineage>
        <taxon>Bacteria</taxon>
        <taxon>Pseudomonadati</taxon>
        <taxon>Spirochaetota</taxon>
        <taxon>Spirochaetia</taxon>
        <taxon>Spirochaetales</taxon>
        <taxon>Treponemataceae</taxon>
        <taxon>Treponema</taxon>
    </lineage>
</organism>